<dbReference type="PRINTS" id="PR00040">
    <property type="entry name" value="HTHMERR"/>
</dbReference>
<organism evidence="3 4">
    <name type="scientific">Furfurilactobacillus rossiae DSM 15814</name>
    <dbReference type="NCBI Taxonomy" id="1114972"/>
    <lineage>
        <taxon>Bacteria</taxon>
        <taxon>Bacillati</taxon>
        <taxon>Bacillota</taxon>
        <taxon>Bacilli</taxon>
        <taxon>Lactobacillales</taxon>
        <taxon>Lactobacillaceae</taxon>
        <taxon>Furfurilactobacillus</taxon>
    </lineage>
</organism>
<dbReference type="PROSITE" id="PS50937">
    <property type="entry name" value="HTH_MERR_2"/>
    <property type="match status" value="1"/>
</dbReference>
<keyword evidence="1" id="KW-0238">DNA-binding</keyword>
<evidence type="ECO:0000256" key="1">
    <source>
        <dbReference type="ARBA" id="ARBA00023125"/>
    </source>
</evidence>
<dbReference type="Pfam" id="PF13411">
    <property type="entry name" value="MerR_1"/>
    <property type="match status" value="1"/>
</dbReference>
<dbReference type="RefSeq" id="WP_017262538.1">
    <property type="nucleotide sequence ID" value="NZ_AUAW01000004.1"/>
</dbReference>
<evidence type="ECO:0000313" key="4">
    <source>
        <dbReference type="Proteomes" id="UP000051999"/>
    </source>
</evidence>
<dbReference type="SMART" id="SM00422">
    <property type="entry name" value="HTH_MERR"/>
    <property type="match status" value="1"/>
</dbReference>
<dbReference type="CDD" id="cd01109">
    <property type="entry name" value="HTH_YyaN"/>
    <property type="match status" value="1"/>
</dbReference>
<dbReference type="Proteomes" id="UP000051999">
    <property type="component" value="Unassembled WGS sequence"/>
</dbReference>
<dbReference type="Gene3D" id="1.10.1660.10">
    <property type="match status" value="1"/>
</dbReference>
<dbReference type="PANTHER" id="PTHR30204:SF98">
    <property type="entry name" value="HTH-TYPE TRANSCRIPTIONAL REGULATOR ADHR"/>
    <property type="match status" value="1"/>
</dbReference>
<dbReference type="PATRIC" id="fig|1114972.6.peg.1261"/>
<sequence>MYSIGEFSKLVGMPIDTLRYYEKLDLITPARSHTNKREYSDADIHWMAFIKRLKSTGMPMKQIQAYAQLRDIGDATIDEQLDLLAKQRLRLKGEQQLIQQHLDFLDQKIDSYHQRKQQLNQN</sequence>
<accession>A0A0R1RPQ5</accession>
<dbReference type="eggNOG" id="COG0789">
    <property type="taxonomic scope" value="Bacteria"/>
</dbReference>
<evidence type="ECO:0000259" key="2">
    <source>
        <dbReference type="PROSITE" id="PS50937"/>
    </source>
</evidence>
<dbReference type="InterPro" id="IPR000551">
    <property type="entry name" value="MerR-type_HTH_dom"/>
</dbReference>
<reference evidence="3 4" key="1">
    <citation type="journal article" date="2015" name="Genome Announc.">
        <title>Expanding the biotechnology potential of lactobacilli through comparative genomics of 213 strains and associated genera.</title>
        <authorList>
            <person name="Sun Z."/>
            <person name="Harris H.M."/>
            <person name="McCann A."/>
            <person name="Guo C."/>
            <person name="Argimon S."/>
            <person name="Zhang W."/>
            <person name="Yang X."/>
            <person name="Jeffery I.B."/>
            <person name="Cooney J.C."/>
            <person name="Kagawa T.F."/>
            <person name="Liu W."/>
            <person name="Song Y."/>
            <person name="Salvetti E."/>
            <person name="Wrobel A."/>
            <person name="Rasinkangas P."/>
            <person name="Parkhill J."/>
            <person name="Rea M.C."/>
            <person name="O'Sullivan O."/>
            <person name="Ritari J."/>
            <person name="Douillard F.P."/>
            <person name="Paul Ross R."/>
            <person name="Yang R."/>
            <person name="Briner A.E."/>
            <person name="Felis G.E."/>
            <person name="de Vos W.M."/>
            <person name="Barrangou R."/>
            <person name="Klaenhammer T.R."/>
            <person name="Caufield P.W."/>
            <person name="Cui Y."/>
            <person name="Zhang H."/>
            <person name="O'Toole P.W."/>
        </authorList>
    </citation>
    <scope>NUCLEOTIDE SEQUENCE [LARGE SCALE GENOMIC DNA]</scope>
    <source>
        <strain evidence="3 4">DSM 15814</strain>
    </source>
</reference>
<feature type="domain" description="HTH merR-type" evidence="2">
    <location>
        <begin position="1"/>
        <end position="69"/>
    </location>
</feature>
<name>A0A0R1RPQ5_9LACO</name>
<dbReference type="InterPro" id="IPR009061">
    <property type="entry name" value="DNA-bd_dom_put_sf"/>
</dbReference>
<dbReference type="EMBL" id="AZFF01000002">
    <property type="protein sequence ID" value="KRL56948.1"/>
    <property type="molecule type" value="Genomic_DNA"/>
</dbReference>
<dbReference type="PANTHER" id="PTHR30204">
    <property type="entry name" value="REDOX-CYCLING DRUG-SENSING TRANSCRIPTIONAL ACTIVATOR SOXR"/>
    <property type="match status" value="1"/>
</dbReference>
<dbReference type="GO" id="GO:0003700">
    <property type="term" value="F:DNA-binding transcription factor activity"/>
    <property type="evidence" value="ECO:0007669"/>
    <property type="project" value="InterPro"/>
</dbReference>
<dbReference type="SUPFAM" id="SSF46955">
    <property type="entry name" value="Putative DNA-binding domain"/>
    <property type="match status" value="1"/>
</dbReference>
<dbReference type="InterPro" id="IPR047057">
    <property type="entry name" value="MerR_fam"/>
</dbReference>
<dbReference type="GO" id="GO:0003677">
    <property type="term" value="F:DNA binding"/>
    <property type="evidence" value="ECO:0007669"/>
    <property type="project" value="UniProtKB-KW"/>
</dbReference>
<dbReference type="OrthoDB" id="9811174at2"/>
<proteinExistence type="predicted"/>
<protein>
    <recommendedName>
        <fullName evidence="2">HTH merR-type domain-containing protein</fullName>
    </recommendedName>
</protein>
<dbReference type="STRING" id="1114972.FD35_GL001244"/>
<dbReference type="AlphaFoldDB" id="A0A0R1RPQ5"/>
<gene>
    <name evidence="3" type="ORF">FD35_GL001244</name>
</gene>
<evidence type="ECO:0000313" key="3">
    <source>
        <dbReference type="EMBL" id="KRL56948.1"/>
    </source>
</evidence>
<comment type="caution">
    <text evidence="3">The sequence shown here is derived from an EMBL/GenBank/DDBJ whole genome shotgun (WGS) entry which is preliminary data.</text>
</comment>
<keyword evidence="4" id="KW-1185">Reference proteome</keyword>